<dbReference type="RefSeq" id="WP_130288511.1">
    <property type="nucleotide sequence ID" value="NZ_SHKL01000001.1"/>
</dbReference>
<reference evidence="2 3" key="1">
    <citation type="submission" date="2019-02" db="EMBL/GenBank/DDBJ databases">
        <title>Sequencing the genomes of 1000 actinobacteria strains.</title>
        <authorList>
            <person name="Klenk H.-P."/>
        </authorList>
    </citation>
    <scope>NUCLEOTIDE SEQUENCE [LARGE SCALE GENOMIC DNA]</scope>
    <source>
        <strain evidence="2 3">DSM 45779</strain>
    </source>
</reference>
<protein>
    <recommendedName>
        <fullName evidence="4">ABC-2 type transport system permease protein</fullName>
    </recommendedName>
</protein>
<dbReference type="OrthoDB" id="4337269at2"/>
<gene>
    <name evidence="2" type="ORF">EV383_0625</name>
</gene>
<dbReference type="Proteomes" id="UP000291591">
    <property type="component" value="Unassembled WGS sequence"/>
</dbReference>
<name>A0A4Q7UPX4_PSEST</name>
<dbReference type="AlphaFoldDB" id="A0A4Q7UPX4"/>
<keyword evidence="1" id="KW-0472">Membrane</keyword>
<feature type="transmembrane region" description="Helical" evidence="1">
    <location>
        <begin position="92"/>
        <end position="120"/>
    </location>
</feature>
<proteinExistence type="predicted"/>
<evidence type="ECO:0000313" key="3">
    <source>
        <dbReference type="Proteomes" id="UP000291591"/>
    </source>
</evidence>
<keyword evidence="1" id="KW-1133">Transmembrane helix</keyword>
<sequence length="247" mass="25088">MNRARAAAAVAVARMLGEDIARSQRFLVPALLFGVALAVLFGGDPGPLPEPWAASALLLYPVGAWLTHSLAGTEDDVARTVTVTAAGGGGPVVAGVALAGAAGVVALSVLAVLWGLVAAFATATPGLLLDGLFGHLACGLSGVAVGLLCARPVIRSLGWGLLTGLVFVVVTGTRSWLPPVGTAVAALGSGRGGIGVFGDVLLAVVLVVVACALVVRCEQGWPDEWRDRLAPVRRRLPRAIRDRFGPE</sequence>
<feature type="transmembrane region" description="Helical" evidence="1">
    <location>
        <begin position="52"/>
        <end position="71"/>
    </location>
</feature>
<keyword evidence="1" id="KW-0812">Transmembrane</keyword>
<keyword evidence="3" id="KW-1185">Reference proteome</keyword>
<evidence type="ECO:0000313" key="2">
    <source>
        <dbReference type="EMBL" id="RZT83807.1"/>
    </source>
</evidence>
<accession>A0A4Q7UPX4</accession>
<feature type="transmembrane region" description="Helical" evidence="1">
    <location>
        <begin position="157"/>
        <end position="176"/>
    </location>
</feature>
<evidence type="ECO:0008006" key="4">
    <source>
        <dbReference type="Google" id="ProtNLM"/>
    </source>
</evidence>
<dbReference type="EMBL" id="SHKL01000001">
    <property type="protein sequence ID" value="RZT83807.1"/>
    <property type="molecule type" value="Genomic_DNA"/>
</dbReference>
<feature type="transmembrane region" description="Helical" evidence="1">
    <location>
        <begin position="196"/>
        <end position="215"/>
    </location>
</feature>
<feature type="transmembrane region" description="Helical" evidence="1">
    <location>
        <begin position="132"/>
        <end position="150"/>
    </location>
</feature>
<comment type="caution">
    <text evidence="2">The sequence shown here is derived from an EMBL/GenBank/DDBJ whole genome shotgun (WGS) entry which is preliminary data.</text>
</comment>
<evidence type="ECO:0000256" key="1">
    <source>
        <dbReference type="SAM" id="Phobius"/>
    </source>
</evidence>
<organism evidence="2 3">
    <name type="scientific">Pseudonocardia sediminis</name>
    <dbReference type="NCBI Taxonomy" id="1397368"/>
    <lineage>
        <taxon>Bacteria</taxon>
        <taxon>Bacillati</taxon>
        <taxon>Actinomycetota</taxon>
        <taxon>Actinomycetes</taxon>
        <taxon>Pseudonocardiales</taxon>
        <taxon>Pseudonocardiaceae</taxon>
        <taxon>Pseudonocardia</taxon>
    </lineage>
</organism>